<keyword evidence="6 11" id="KW-0547">Nucleotide-binding</keyword>
<dbReference type="InterPro" id="IPR031322">
    <property type="entry name" value="Shikimate/glucono_kinase"/>
</dbReference>
<feature type="binding site" evidence="11">
    <location>
        <begin position="10"/>
        <end position="15"/>
    </location>
    <ligand>
        <name>ATP</name>
        <dbReference type="ChEBI" id="CHEBI:30616"/>
    </ligand>
</feature>
<feature type="binding site" evidence="11">
    <location>
        <position position="116"/>
    </location>
    <ligand>
        <name>ATP</name>
        <dbReference type="ChEBI" id="CHEBI:30616"/>
    </ligand>
</feature>
<comment type="pathway">
    <text evidence="1 11">Metabolic intermediate biosynthesis; chorismate biosynthesis; chorismate from D-erythrose 4-phosphate and phosphoenolpyruvate: step 5/7.</text>
</comment>
<dbReference type="PROSITE" id="PS01128">
    <property type="entry name" value="SHIKIMATE_KINASE"/>
    <property type="match status" value="1"/>
</dbReference>
<feature type="binding site" evidence="11">
    <location>
        <position position="32"/>
    </location>
    <ligand>
        <name>substrate</name>
    </ligand>
</feature>
<keyword evidence="5 11" id="KW-0808">Transferase</keyword>
<reference evidence="12 13" key="1">
    <citation type="submission" date="2019-06" db="EMBL/GenBank/DDBJ databases">
        <title>Genomic insights into carbon and energy metabolism of Deferribacter autotrophicus revealed new metabolic traits in the phylum Deferribacteres.</title>
        <authorList>
            <person name="Slobodkin A.I."/>
            <person name="Slobodkina G.B."/>
            <person name="Allioux M."/>
            <person name="Alain K."/>
            <person name="Jebbar M."/>
            <person name="Shadrin V."/>
            <person name="Kublanov I.V."/>
            <person name="Toshchakov S.V."/>
            <person name="Bonch-Osmolovskaya E.A."/>
        </authorList>
    </citation>
    <scope>NUCLEOTIDE SEQUENCE [LARGE SCALE GENOMIC DNA]</scope>
    <source>
        <strain evidence="12 13">SL50</strain>
    </source>
</reference>
<dbReference type="CDD" id="cd00464">
    <property type="entry name" value="SK"/>
    <property type="match status" value="1"/>
</dbReference>
<keyword evidence="9 11" id="KW-0057">Aromatic amino acid biosynthesis</keyword>
<evidence type="ECO:0000256" key="2">
    <source>
        <dbReference type="ARBA" id="ARBA00006997"/>
    </source>
</evidence>
<comment type="catalytic activity">
    <reaction evidence="10 11">
        <text>shikimate + ATP = 3-phosphoshikimate + ADP + H(+)</text>
        <dbReference type="Rhea" id="RHEA:13121"/>
        <dbReference type="ChEBI" id="CHEBI:15378"/>
        <dbReference type="ChEBI" id="CHEBI:30616"/>
        <dbReference type="ChEBI" id="CHEBI:36208"/>
        <dbReference type="ChEBI" id="CHEBI:145989"/>
        <dbReference type="ChEBI" id="CHEBI:456216"/>
        <dbReference type="EC" id="2.7.1.71"/>
    </reaction>
</comment>
<dbReference type="PANTHER" id="PTHR21087">
    <property type="entry name" value="SHIKIMATE KINASE"/>
    <property type="match status" value="1"/>
</dbReference>
<keyword evidence="4 11" id="KW-0028">Amino-acid biosynthesis</keyword>
<feature type="binding site" evidence="11">
    <location>
        <position position="14"/>
    </location>
    <ligand>
        <name>Mg(2+)</name>
        <dbReference type="ChEBI" id="CHEBI:18420"/>
    </ligand>
</feature>
<dbReference type="HAMAP" id="MF_00109">
    <property type="entry name" value="Shikimate_kinase"/>
    <property type="match status" value="1"/>
</dbReference>
<protein>
    <recommendedName>
        <fullName evidence="3 11">Shikimate kinase</fullName>
        <shortName evidence="11">SK</shortName>
        <ecNumber evidence="3 11">2.7.1.71</ecNumber>
    </recommendedName>
</protein>
<dbReference type="GO" id="GO:0009073">
    <property type="term" value="P:aromatic amino acid family biosynthetic process"/>
    <property type="evidence" value="ECO:0007669"/>
    <property type="project" value="UniProtKB-KW"/>
</dbReference>
<proteinExistence type="inferred from homology"/>
<evidence type="ECO:0000256" key="8">
    <source>
        <dbReference type="ARBA" id="ARBA00022840"/>
    </source>
</evidence>
<dbReference type="GO" id="GO:0008652">
    <property type="term" value="P:amino acid biosynthetic process"/>
    <property type="evidence" value="ECO:0007669"/>
    <property type="project" value="UniProtKB-KW"/>
</dbReference>
<dbReference type="GO" id="GO:0005829">
    <property type="term" value="C:cytosol"/>
    <property type="evidence" value="ECO:0007669"/>
    <property type="project" value="TreeGrafter"/>
</dbReference>
<comment type="subcellular location">
    <subcellularLocation>
        <location evidence="11">Cytoplasm</location>
    </subcellularLocation>
</comment>
<keyword evidence="7 11" id="KW-0418">Kinase</keyword>
<accession>A0A5A8F2P0</accession>
<dbReference type="Gene3D" id="3.40.50.300">
    <property type="entry name" value="P-loop containing nucleotide triphosphate hydrolases"/>
    <property type="match status" value="1"/>
</dbReference>
<dbReference type="Proteomes" id="UP000322876">
    <property type="component" value="Unassembled WGS sequence"/>
</dbReference>
<sequence length="167" mass="18662">MNIYLIGFMGTGKTTVGKILAEKLGRKFYDLDELIERKAGKSIRDIFIDDGEEHFRKIETEVLKEVAGGKGYIIATGGGLLTTEGNYEVMKESGVIITLAASAESIYERLKGDESRPLLMVENVIDEIKRLMFERAPLYIKADYIVDTSDVSPDEVAAEIMEFLDEL</sequence>
<comment type="cofactor">
    <cofactor evidence="11">
        <name>Mg(2+)</name>
        <dbReference type="ChEBI" id="CHEBI:18420"/>
    </cofactor>
    <text evidence="11">Binds 1 Mg(2+) ion per subunit.</text>
</comment>
<feature type="binding site" evidence="11">
    <location>
        <position position="78"/>
    </location>
    <ligand>
        <name>substrate</name>
    </ligand>
</feature>
<dbReference type="EC" id="2.7.1.71" evidence="3 11"/>
<dbReference type="GO" id="GO:0004765">
    <property type="term" value="F:shikimate kinase activity"/>
    <property type="evidence" value="ECO:0007669"/>
    <property type="project" value="UniProtKB-UniRule"/>
</dbReference>
<evidence type="ECO:0000256" key="7">
    <source>
        <dbReference type="ARBA" id="ARBA00022777"/>
    </source>
</evidence>
<keyword evidence="11" id="KW-0460">Magnesium</keyword>
<dbReference type="GO" id="GO:0000287">
    <property type="term" value="F:magnesium ion binding"/>
    <property type="evidence" value="ECO:0007669"/>
    <property type="project" value="UniProtKB-UniRule"/>
</dbReference>
<gene>
    <name evidence="11" type="primary">aroK</name>
    <name evidence="12" type="ORF">FHQ18_04345</name>
</gene>
<comment type="subunit">
    <text evidence="11">Monomer.</text>
</comment>
<dbReference type="OrthoDB" id="9800332at2"/>
<keyword evidence="8 11" id="KW-0067">ATP-binding</keyword>
<dbReference type="SUPFAM" id="SSF52540">
    <property type="entry name" value="P-loop containing nucleoside triphosphate hydrolases"/>
    <property type="match status" value="1"/>
</dbReference>
<evidence type="ECO:0000256" key="5">
    <source>
        <dbReference type="ARBA" id="ARBA00022679"/>
    </source>
</evidence>
<name>A0A5A8F2P0_9BACT</name>
<dbReference type="EMBL" id="VFJB01000004">
    <property type="protein sequence ID" value="KAA0258395.1"/>
    <property type="molecule type" value="Genomic_DNA"/>
</dbReference>
<dbReference type="PANTHER" id="PTHR21087:SF16">
    <property type="entry name" value="SHIKIMATE KINASE 1, CHLOROPLASTIC"/>
    <property type="match status" value="1"/>
</dbReference>
<evidence type="ECO:0000256" key="11">
    <source>
        <dbReference type="HAMAP-Rule" id="MF_00109"/>
    </source>
</evidence>
<dbReference type="GO" id="GO:0005524">
    <property type="term" value="F:ATP binding"/>
    <property type="evidence" value="ECO:0007669"/>
    <property type="project" value="UniProtKB-UniRule"/>
</dbReference>
<keyword evidence="11" id="KW-0479">Metal-binding</keyword>
<dbReference type="UniPathway" id="UPA00053">
    <property type="reaction ID" value="UER00088"/>
</dbReference>
<keyword evidence="11" id="KW-0963">Cytoplasm</keyword>
<evidence type="ECO:0000313" key="12">
    <source>
        <dbReference type="EMBL" id="KAA0258395.1"/>
    </source>
</evidence>
<comment type="function">
    <text evidence="11">Catalyzes the specific phosphorylation of the 3-hydroxyl group of shikimic acid using ATP as a cosubstrate.</text>
</comment>
<dbReference type="Pfam" id="PF01202">
    <property type="entry name" value="SKI"/>
    <property type="match status" value="1"/>
</dbReference>
<evidence type="ECO:0000256" key="10">
    <source>
        <dbReference type="ARBA" id="ARBA00048567"/>
    </source>
</evidence>
<keyword evidence="13" id="KW-1185">Reference proteome</keyword>
<evidence type="ECO:0000256" key="6">
    <source>
        <dbReference type="ARBA" id="ARBA00022741"/>
    </source>
</evidence>
<feature type="binding site" evidence="11">
    <location>
        <position position="135"/>
    </location>
    <ligand>
        <name>substrate</name>
    </ligand>
</feature>
<dbReference type="InterPro" id="IPR023000">
    <property type="entry name" value="Shikimate_kinase_CS"/>
</dbReference>
<evidence type="ECO:0000313" key="13">
    <source>
        <dbReference type="Proteomes" id="UP000322876"/>
    </source>
</evidence>
<dbReference type="InterPro" id="IPR027417">
    <property type="entry name" value="P-loop_NTPase"/>
</dbReference>
<feature type="binding site" evidence="11">
    <location>
        <position position="56"/>
    </location>
    <ligand>
        <name>substrate</name>
    </ligand>
</feature>
<evidence type="ECO:0000256" key="9">
    <source>
        <dbReference type="ARBA" id="ARBA00023141"/>
    </source>
</evidence>
<dbReference type="AlphaFoldDB" id="A0A5A8F2P0"/>
<comment type="caution">
    <text evidence="11">Lacks conserved residue(s) required for the propagation of feature annotation.</text>
</comment>
<evidence type="ECO:0000256" key="1">
    <source>
        <dbReference type="ARBA" id="ARBA00004842"/>
    </source>
</evidence>
<evidence type="ECO:0000256" key="3">
    <source>
        <dbReference type="ARBA" id="ARBA00012154"/>
    </source>
</evidence>
<dbReference type="InterPro" id="IPR000623">
    <property type="entry name" value="Shikimate_kinase/TSH1"/>
</dbReference>
<organism evidence="12 13">
    <name type="scientific">Deferribacter autotrophicus</name>
    <dbReference type="NCBI Taxonomy" id="500465"/>
    <lineage>
        <taxon>Bacteria</taxon>
        <taxon>Pseudomonadati</taxon>
        <taxon>Deferribacterota</taxon>
        <taxon>Deferribacteres</taxon>
        <taxon>Deferribacterales</taxon>
        <taxon>Deferribacteraceae</taxon>
        <taxon>Deferribacter</taxon>
    </lineage>
</organism>
<dbReference type="GO" id="GO:0009423">
    <property type="term" value="P:chorismate biosynthetic process"/>
    <property type="evidence" value="ECO:0007669"/>
    <property type="project" value="UniProtKB-UniRule"/>
</dbReference>
<evidence type="ECO:0000256" key="4">
    <source>
        <dbReference type="ARBA" id="ARBA00022605"/>
    </source>
</evidence>
<comment type="caution">
    <text evidence="12">The sequence shown here is derived from an EMBL/GenBank/DDBJ whole genome shotgun (WGS) entry which is preliminary data.</text>
</comment>
<dbReference type="PRINTS" id="PR01100">
    <property type="entry name" value="SHIKIMTKNASE"/>
</dbReference>
<dbReference type="RefSeq" id="WP_149265952.1">
    <property type="nucleotide sequence ID" value="NZ_VFJB01000004.1"/>
</dbReference>
<comment type="similarity">
    <text evidence="2 11">Belongs to the shikimate kinase family.</text>
</comment>